<evidence type="ECO:0000256" key="1">
    <source>
        <dbReference type="ARBA" id="ARBA00022729"/>
    </source>
</evidence>
<feature type="domain" description="Secretion system C-terminal sorting" evidence="3">
    <location>
        <begin position="45"/>
        <end position="119"/>
    </location>
</feature>
<feature type="signal peptide" evidence="2">
    <location>
        <begin position="1"/>
        <end position="20"/>
    </location>
</feature>
<keyword evidence="1 2" id="KW-0732">Signal</keyword>
<evidence type="ECO:0000259" key="3">
    <source>
        <dbReference type="Pfam" id="PF18962"/>
    </source>
</evidence>
<dbReference type="Pfam" id="PF18962">
    <property type="entry name" value="Por_Secre_tail"/>
    <property type="match status" value="1"/>
</dbReference>
<evidence type="ECO:0000256" key="2">
    <source>
        <dbReference type="SAM" id="SignalP"/>
    </source>
</evidence>
<feature type="chain" id="PRO_5046356169" evidence="2">
    <location>
        <begin position="21"/>
        <end position="120"/>
    </location>
</feature>
<sequence>MVKKLLSIIFLLTFSTALLAQEDDTKDLEILEGALIGIHEVVASPNPFSVATRIRFLADEEFEMDFLVKDLLGNTVYAEKQKAKKGYNSITFFRDELESGIYIYSLKTKTKVISKRIVIK</sequence>
<dbReference type="InterPro" id="IPR026444">
    <property type="entry name" value="Secre_tail"/>
</dbReference>
<gene>
    <name evidence="4" type="ORF">AABB81_00745</name>
</gene>
<dbReference type="EMBL" id="JBCDNA010000001">
    <property type="protein sequence ID" value="MEL4454405.1"/>
    <property type="molecule type" value="Genomic_DNA"/>
</dbReference>
<comment type="caution">
    <text evidence="4">The sequence shown here is derived from an EMBL/GenBank/DDBJ whole genome shotgun (WGS) entry which is preliminary data.</text>
</comment>
<reference evidence="4 5" key="1">
    <citation type="submission" date="2024-04" db="EMBL/GenBank/DDBJ databases">
        <title>whole genome sequencing of Lutimonas vermicola strain IMCC1616.</title>
        <authorList>
            <person name="Bae S.S."/>
        </authorList>
    </citation>
    <scope>NUCLEOTIDE SEQUENCE [LARGE SCALE GENOMIC DNA]</scope>
    <source>
        <strain evidence="4 5">IMCC1616</strain>
    </source>
</reference>
<dbReference type="NCBIfam" id="TIGR04183">
    <property type="entry name" value="Por_Secre_tail"/>
    <property type="match status" value="1"/>
</dbReference>
<dbReference type="RefSeq" id="WP_342157940.1">
    <property type="nucleotide sequence ID" value="NZ_JBCDNA010000001.1"/>
</dbReference>
<keyword evidence="5" id="KW-1185">Reference proteome</keyword>
<proteinExistence type="predicted"/>
<name>A0ABU9L099_9FLAO</name>
<dbReference type="Proteomes" id="UP001474120">
    <property type="component" value="Unassembled WGS sequence"/>
</dbReference>
<protein>
    <submittedName>
        <fullName evidence="4">T9SS type A sorting domain-containing protein</fullName>
    </submittedName>
</protein>
<evidence type="ECO:0000313" key="5">
    <source>
        <dbReference type="Proteomes" id="UP001474120"/>
    </source>
</evidence>
<organism evidence="4 5">
    <name type="scientific">Lutimonas vermicola</name>
    <dbReference type="NCBI Taxonomy" id="414288"/>
    <lineage>
        <taxon>Bacteria</taxon>
        <taxon>Pseudomonadati</taxon>
        <taxon>Bacteroidota</taxon>
        <taxon>Flavobacteriia</taxon>
        <taxon>Flavobacteriales</taxon>
        <taxon>Flavobacteriaceae</taxon>
        <taxon>Lutimonas</taxon>
    </lineage>
</organism>
<accession>A0ABU9L099</accession>
<evidence type="ECO:0000313" key="4">
    <source>
        <dbReference type="EMBL" id="MEL4454405.1"/>
    </source>
</evidence>